<dbReference type="Pfam" id="PF14223">
    <property type="entry name" value="Retrotran_gag_2"/>
    <property type="match status" value="1"/>
</dbReference>
<dbReference type="AlphaFoldDB" id="A0A2P5G1F0"/>
<evidence type="ECO:0000313" key="3">
    <source>
        <dbReference type="Proteomes" id="UP000237000"/>
    </source>
</evidence>
<accession>A0A2P5G1F0</accession>
<proteinExistence type="predicted"/>
<sequence length="159" mass="17385">MKNLSDSLSAAGQVLPDEEFILYILGGLGPEYDSVVVNLTSHSNSFSLQEVQYMLQSHEIKLEQLNSAATLDITIPSTNYASHFKKHPNSTYSPPGHPSQSSHRGGQGGRRGRGDTNRPICQLCGRQGHIALRCYHRFDISFQGAQASSQSPSLNTNNN</sequence>
<dbReference type="GO" id="GO:0003676">
    <property type="term" value="F:nucleic acid binding"/>
    <property type="evidence" value="ECO:0007669"/>
    <property type="project" value="InterPro"/>
</dbReference>
<dbReference type="PANTHER" id="PTHR47481:SF22">
    <property type="entry name" value="RETROTRANSPOSON GAG DOMAIN-CONTAINING PROTEIN"/>
    <property type="match status" value="1"/>
</dbReference>
<evidence type="ECO:0000313" key="2">
    <source>
        <dbReference type="EMBL" id="POO03852.1"/>
    </source>
</evidence>
<dbReference type="InterPro" id="IPR036875">
    <property type="entry name" value="Znf_CCHC_sf"/>
</dbReference>
<dbReference type="PANTHER" id="PTHR47481">
    <property type="match status" value="1"/>
</dbReference>
<comment type="caution">
    <text evidence="2">The sequence shown here is derived from an EMBL/GenBank/DDBJ whole genome shotgun (WGS) entry which is preliminary data.</text>
</comment>
<organism evidence="2 3">
    <name type="scientific">Trema orientale</name>
    <name type="common">Charcoal tree</name>
    <name type="synonym">Celtis orientalis</name>
    <dbReference type="NCBI Taxonomy" id="63057"/>
    <lineage>
        <taxon>Eukaryota</taxon>
        <taxon>Viridiplantae</taxon>
        <taxon>Streptophyta</taxon>
        <taxon>Embryophyta</taxon>
        <taxon>Tracheophyta</taxon>
        <taxon>Spermatophyta</taxon>
        <taxon>Magnoliopsida</taxon>
        <taxon>eudicotyledons</taxon>
        <taxon>Gunneridae</taxon>
        <taxon>Pentapetalae</taxon>
        <taxon>rosids</taxon>
        <taxon>fabids</taxon>
        <taxon>Rosales</taxon>
        <taxon>Cannabaceae</taxon>
        <taxon>Trema</taxon>
    </lineage>
</organism>
<feature type="region of interest" description="Disordered" evidence="1">
    <location>
        <begin position="84"/>
        <end position="114"/>
    </location>
</feature>
<reference evidence="3" key="1">
    <citation type="submission" date="2016-06" db="EMBL/GenBank/DDBJ databases">
        <title>Parallel loss of symbiosis genes in relatives of nitrogen-fixing non-legume Parasponia.</title>
        <authorList>
            <person name="Van Velzen R."/>
            <person name="Holmer R."/>
            <person name="Bu F."/>
            <person name="Rutten L."/>
            <person name="Van Zeijl A."/>
            <person name="Liu W."/>
            <person name="Santuari L."/>
            <person name="Cao Q."/>
            <person name="Sharma T."/>
            <person name="Shen D."/>
            <person name="Roswanjaya Y."/>
            <person name="Wardhani T."/>
            <person name="Kalhor M.S."/>
            <person name="Jansen J."/>
            <person name="Van den Hoogen J."/>
            <person name="Gungor B."/>
            <person name="Hartog M."/>
            <person name="Hontelez J."/>
            <person name="Verver J."/>
            <person name="Yang W.-C."/>
            <person name="Schijlen E."/>
            <person name="Repin R."/>
            <person name="Schilthuizen M."/>
            <person name="Schranz E."/>
            <person name="Heidstra R."/>
            <person name="Miyata K."/>
            <person name="Fedorova E."/>
            <person name="Kohlen W."/>
            <person name="Bisseling T."/>
            <person name="Smit S."/>
            <person name="Geurts R."/>
        </authorList>
    </citation>
    <scope>NUCLEOTIDE SEQUENCE [LARGE SCALE GENOMIC DNA]</scope>
    <source>
        <strain evidence="3">cv. RG33-2</strain>
    </source>
</reference>
<dbReference type="InParanoid" id="A0A2P5G1F0"/>
<dbReference type="GO" id="GO:0008270">
    <property type="term" value="F:zinc ion binding"/>
    <property type="evidence" value="ECO:0007669"/>
    <property type="project" value="InterPro"/>
</dbReference>
<dbReference type="Proteomes" id="UP000237000">
    <property type="component" value="Unassembled WGS sequence"/>
</dbReference>
<dbReference type="OrthoDB" id="1912561at2759"/>
<dbReference type="SUPFAM" id="SSF57756">
    <property type="entry name" value="Retrovirus zinc finger-like domains"/>
    <property type="match status" value="1"/>
</dbReference>
<dbReference type="EMBL" id="JXTC01000001">
    <property type="protein sequence ID" value="POO03852.1"/>
    <property type="molecule type" value="Genomic_DNA"/>
</dbReference>
<keyword evidence="3" id="KW-1185">Reference proteome</keyword>
<protein>
    <submittedName>
        <fullName evidence="2">Zinc finger, CCHC-type</fullName>
    </submittedName>
</protein>
<name>A0A2P5G1F0_TREOI</name>
<gene>
    <name evidence="2" type="ORF">TorRG33x02_001560</name>
</gene>
<evidence type="ECO:0000256" key="1">
    <source>
        <dbReference type="SAM" id="MobiDB-lite"/>
    </source>
</evidence>